<accession>A0A512CC59</accession>
<proteinExistence type="predicted"/>
<name>A0A512CC59_9BACT</name>
<evidence type="ECO:0000313" key="2">
    <source>
        <dbReference type="Proteomes" id="UP000321301"/>
    </source>
</evidence>
<comment type="caution">
    <text evidence="1">The sequence shown here is derived from an EMBL/GenBank/DDBJ whole genome shotgun (WGS) entry which is preliminary data.</text>
</comment>
<dbReference type="InterPro" id="IPR011008">
    <property type="entry name" value="Dimeric_a/b-barrel"/>
</dbReference>
<dbReference type="SUPFAM" id="SSF54909">
    <property type="entry name" value="Dimeric alpha+beta barrel"/>
    <property type="match status" value="1"/>
</dbReference>
<sequence>MIDAYGYAKVLDYTCKNECSIELIRPIHAMNAPKEIVSITFFQYPEKNRWWAFNQMQLALSPLKKAKGKKFFKLMGTGGGFGFSLKPDLSTYALLMVWEDLDAAKNFSLSESYLRFNQQCSSNFTYWMHCIQSHGTWYGAKPFTPSNETTDGPIMVITRARVKFKKVFRFLNFVPKTSLAIEKAKGLIYTKGIGEWPIIEQATFSYWNSREQMENYAYNSDHREVVKKVKDEGWYKEELFARFIPVNLNETHE</sequence>
<organism evidence="1 2">
    <name type="scientific">Cyclobacterium qasimii</name>
    <dbReference type="NCBI Taxonomy" id="1350429"/>
    <lineage>
        <taxon>Bacteria</taxon>
        <taxon>Pseudomonadati</taxon>
        <taxon>Bacteroidota</taxon>
        <taxon>Cytophagia</taxon>
        <taxon>Cytophagales</taxon>
        <taxon>Cyclobacteriaceae</taxon>
        <taxon>Cyclobacterium</taxon>
    </lineage>
</organism>
<protein>
    <recommendedName>
        <fullName evidence="3">Spheroidene monooxygenase</fullName>
    </recommendedName>
</protein>
<evidence type="ECO:0000313" key="1">
    <source>
        <dbReference type="EMBL" id="GEO21794.1"/>
    </source>
</evidence>
<dbReference type="EMBL" id="BJYV01000009">
    <property type="protein sequence ID" value="GEO21794.1"/>
    <property type="molecule type" value="Genomic_DNA"/>
</dbReference>
<dbReference type="AlphaFoldDB" id="A0A512CC59"/>
<keyword evidence="2" id="KW-1185">Reference proteome</keyword>
<reference evidence="1 2" key="1">
    <citation type="submission" date="2019-07" db="EMBL/GenBank/DDBJ databases">
        <title>Whole genome shotgun sequence of Cyclobacterium qasimii NBRC 106168.</title>
        <authorList>
            <person name="Hosoyama A."/>
            <person name="Uohara A."/>
            <person name="Ohji S."/>
            <person name="Ichikawa N."/>
        </authorList>
    </citation>
    <scope>NUCLEOTIDE SEQUENCE [LARGE SCALE GENOMIC DNA]</scope>
    <source>
        <strain evidence="1 2">NBRC 106168</strain>
    </source>
</reference>
<evidence type="ECO:0008006" key="3">
    <source>
        <dbReference type="Google" id="ProtNLM"/>
    </source>
</evidence>
<gene>
    <name evidence="1" type="ORF">CQA01_23280</name>
</gene>
<dbReference type="CDD" id="cd21650">
    <property type="entry name" value="CrtA-like"/>
    <property type="match status" value="1"/>
</dbReference>
<dbReference type="Proteomes" id="UP000321301">
    <property type="component" value="Unassembled WGS sequence"/>
</dbReference>
<dbReference type="RefSeq" id="WP_020889456.1">
    <property type="nucleotide sequence ID" value="NZ_BJYV01000009.1"/>
</dbReference>
<dbReference type="InterPro" id="IPR049574">
    <property type="entry name" value="CrtA-like"/>
</dbReference>